<evidence type="ECO:0000313" key="1">
    <source>
        <dbReference type="EMBL" id="GAA0444508.1"/>
    </source>
</evidence>
<proteinExistence type="predicted"/>
<sequence length="59" mass="6676">MLFAEPYGGRSFHIHCTSSHSLPHYVFLNKNEIKNPLSDFITNEKGVVQLLFSGPLNTQ</sequence>
<gene>
    <name evidence="1" type="ORF">GCM10008983_22380</name>
</gene>
<reference evidence="1 2" key="1">
    <citation type="journal article" date="2019" name="Int. J. Syst. Evol. Microbiol.">
        <title>The Global Catalogue of Microorganisms (GCM) 10K type strain sequencing project: providing services to taxonomists for standard genome sequencing and annotation.</title>
        <authorList>
            <consortium name="The Broad Institute Genomics Platform"/>
            <consortium name="The Broad Institute Genome Sequencing Center for Infectious Disease"/>
            <person name="Wu L."/>
            <person name="Ma J."/>
        </authorList>
    </citation>
    <scope>NUCLEOTIDE SEQUENCE [LARGE SCALE GENOMIC DNA]</scope>
    <source>
        <strain evidence="1 2">JCM 12149</strain>
    </source>
</reference>
<accession>A0ABN0ZDU9</accession>
<dbReference type="Proteomes" id="UP001501459">
    <property type="component" value="Unassembled WGS sequence"/>
</dbReference>
<name>A0ABN0ZDU9_9BACI</name>
<evidence type="ECO:0000313" key="2">
    <source>
        <dbReference type="Proteomes" id="UP001501459"/>
    </source>
</evidence>
<protein>
    <submittedName>
        <fullName evidence="1">Uncharacterized protein</fullName>
    </submittedName>
</protein>
<comment type="caution">
    <text evidence="1">The sequence shown here is derived from an EMBL/GenBank/DDBJ whole genome shotgun (WGS) entry which is preliminary data.</text>
</comment>
<dbReference type="EMBL" id="BAAADM010000054">
    <property type="protein sequence ID" value="GAA0444508.1"/>
    <property type="molecule type" value="Genomic_DNA"/>
</dbReference>
<keyword evidence="2" id="KW-1185">Reference proteome</keyword>
<organism evidence="1 2">
    <name type="scientific">Lentibacillus halophilus</name>
    <dbReference type="NCBI Taxonomy" id="295065"/>
    <lineage>
        <taxon>Bacteria</taxon>
        <taxon>Bacillati</taxon>
        <taxon>Bacillota</taxon>
        <taxon>Bacilli</taxon>
        <taxon>Bacillales</taxon>
        <taxon>Bacillaceae</taxon>
        <taxon>Lentibacillus</taxon>
    </lineage>
</organism>